<protein>
    <submittedName>
        <fullName evidence="2">Uncharacterized protein</fullName>
    </submittedName>
</protein>
<reference evidence="2 3" key="1">
    <citation type="submission" date="2017-04" db="EMBL/GenBank/DDBJ databases">
        <authorList>
            <person name="Afonso C.L."/>
            <person name="Miller P.J."/>
            <person name="Scott M.A."/>
            <person name="Spackman E."/>
            <person name="Goraichik I."/>
            <person name="Dimitrov K.M."/>
            <person name="Suarez D.L."/>
            <person name="Swayne D.E."/>
        </authorList>
    </citation>
    <scope>NUCLEOTIDE SEQUENCE [LARGE SCALE GENOMIC DNA]</scope>
    <source>
        <strain evidence="2 3">USBA 355</strain>
    </source>
</reference>
<dbReference type="AlphaFoldDB" id="A0A1Y6BIJ0"/>
<name>A0A1Y6BIJ0_9PROT</name>
<keyword evidence="1" id="KW-1133">Transmembrane helix</keyword>
<organism evidence="2 3">
    <name type="scientific">Tistlia consotensis USBA 355</name>
    <dbReference type="NCBI Taxonomy" id="560819"/>
    <lineage>
        <taxon>Bacteria</taxon>
        <taxon>Pseudomonadati</taxon>
        <taxon>Pseudomonadota</taxon>
        <taxon>Alphaproteobacteria</taxon>
        <taxon>Rhodospirillales</taxon>
        <taxon>Rhodovibrionaceae</taxon>
        <taxon>Tistlia</taxon>
    </lineage>
</organism>
<sequence length="272" mass="28681">MVLWLAVAGPLFGAGVLAFFWLGEAGLSPGERRDLARRLSGGPAAASLAERAQVFGRLFDGLFGIDALRWRFLLGAGLTSLLAVAFFFATFLIRYPVFADSLVGDSFQRLAVGRQLGPAPLLLSAVVDFLCLAWCREIASQLRRPGGRAQLAGCLLKDLGVKLVIFLLAMALLFLTLAGEGGFGGDSATALRAIPPTLLAAAGFRGLGAVYLYAALLSSFWLWSFLLAWPLAARAAGALARHLPLESHPARVLGLVAAALATLAYWLALAAS</sequence>
<feature type="transmembrane region" description="Helical" evidence="1">
    <location>
        <begin position="220"/>
        <end position="240"/>
    </location>
</feature>
<evidence type="ECO:0000256" key="1">
    <source>
        <dbReference type="SAM" id="Phobius"/>
    </source>
</evidence>
<feature type="transmembrane region" description="Helical" evidence="1">
    <location>
        <begin position="252"/>
        <end position="271"/>
    </location>
</feature>
<evidence type="ECO:0000313" key="3">
    <source>
        <dbReference type="Proteomes" id="UP000192917"/>
    </source>
</evidence>
<dbReference type="Proteomes" id="UP000192917">
    <property type="component" value="Unassembled WGS sequence"/>
</dbReference>
<gene>
    <name evidence="2" type="ORF">SAMN05428998_10383</name>
</gene>
<proteinExistence type="predicted"/>
<dbReference type="STRING" id="560819.SAMN05428998_10383"/>
<keyword evidence="1" id="KW-0472">Membrane</keyword>
<keyword evidence="1" id="KW-0812">Transmembrane</keyword>
<feature type="transmembrane region" description="Helical" evidence="1">
    <location>
        <begin position="159"/>
        <end position="178"/>
    </location>
</feature>
<dbReference type="RefSeq" id="WP_143596159.1">
    <property type="nucleotide sequence ID" value="NZ_FWZX01000003.1"/>
</dbReference>
<evidence type="ECO:0000313" key="2">
    <source>
        <dbReference type="EMBL" id="SMF02789.1"/>
    </source>
</evidence>
<feature type="transmembrane region" description="Helical" evidence="1">
    <location>
        <begin position="72"/>
        <end position="95"/>
    </location>
</feature>
<accession>A0A1Y6BIJ0</accession>
<dbReference type="EMBL" id="FWZX01000003">
    <property type="protein sequence ID" value="SMF02789.1"/>
    <property type="molecule type" value="Genomic_DNA"/>
</dbReference>
<keyword evidence="3" id="KW-1185">Reference proteome</keyword>
<feature type="transmembrane region" description="Helical" evidence="1">
    <location>
        <begin position="116"/>
        <end position="139"/>
    </location>
</feature>